<evidence type="ECO:0000313" key="3">
    <source>
        <dbReference type="Proteomes" id="UP000298616"/>
    </source>
</evidence>
<keyword evidence="3" id="KW-1185">Reference proteome</keyword>
<keyword evidence="1" id="KW-1133">Transmembrane helix</keyword>
<dbReference type="KEGG" id="fpf:DCC35_01405"/>
<evidence type="ECO:0000313" key="2">
    <source>
        <dbReference type="EMBL" id="QCK13502.1"/>
    </source>
</evidence>
<protein>
    <submittedName>
        <fullName evidence="2">Uncharacterized protein</fullName>
    </submittedName>
</protein>
<reference evidence="2 3" key="1">
    <citation type="submission" date="2018-04" db="EMBL/GenBank/DDBJ databases">
        <title>Complete genome uncultured novel isolate.</title>
        <authorList>
            <person name="Merlino G."/>
        </authorList>
    </citation>
    <scope>NUCLEOTIDE SEQUENCE [LARGE SCALE GENOMIC DNA]</scope>
    <source>
        <strain evidence="3">R1DC9</strain>
    </source>
</reference>
<proteinExistence type="predicted"/>
<name>A0A4D7JLR0_9BACT</name>
<sequence length="118" mass="13602">MLTRKISKYSAIIFTILLAVLCAEVLKKAIHGYKDFNSPYISTLIIMSAMVLIYYPAYHFIKHLAEKFSKSYIRNTKKVFKSKFLGIFFAITVGLSALYSIFLYLWFDINVLKLIGVV</sequence>
<dbReference type="RefSeq" id="WP_137089097.1">
    <property type="nucleotide sequence ID" value="NZ_CP028923.1"/>
</dbReference>
<feature type="transmembrane region" description="Helical" evidence="1">
    <location>
        <begin position="43"/>
        <end position="61"/>
    </location>
</feature>
<dbReference type="EMBL" id="CP028923">
    <property type="protein sequence ID" value="QCK13502.1"/>
    <property type="molecule type" value="Genomic_DNA"/>
</dbReference>
<accession>A0A4D7JLR0</accession>
<evidence type="ECO:0000256" key="1">
    <source>
        <dbReference type="SAM" id="Phobius"/>
    </source>
</evidence>
<keyword evidence="1" id="KW-0472">Membrane</keyword>
<feature type="transmembrane region" description="Helical" evidence="1">
    <location>
        <begin position="82"/>
        <end position="107"/>
    </location>
</feature>
<gene>
    <name evidence="2" type="ORF">DCC35_01405</name>
</gene>
<dbReference type="AlphaFoldDB" id="A0A4D7JLR0"/>
<dbReference type="Proteomes" id="UP000298616">
    <property type="component" value="Chromosome"/>
</dbReference>
<organism evidence="2 3">
    <name type="scientific">Mangrovivirga cuniculi</name>
    <dbReference type="NCBI Taxonomy" id="2715131"/>
    <lineage>
        <taxon>Bacteria</taxon>
        <taxon>Pseudomonadati</taxon>
        <taxon>Bacteroidota</taxon>
        <taxon>Cytophagia</taxon>
        <taxon>Cytophagales</taxon>
        <taxon>Mangrovivirgaceae</taxon>
        <taxon>Mangrovivirga</taxon>
    </lineage>
</organism>
<keyword evidence="1" id="KW-0812">Transmembrane</keyword>